<keyword evidence="2" id="KW-1185">Reference proteome</keyword>
<organism evidence="1 2">
    <name type="scientific">Paludisphaera mucosa</name>
    <dbReference type="NCBI Taxonomy" id="3030827"/>
    <lineage>
        <taxon>Bacteria</taxon>
        <taxon>Pseudomonadati</taxon>
        <taxon>Planctomycetota</taxon>
        <taxon>Planctomycetia</taxon>
        <taxon>Isosphaerales</taxon>
        <taxon>Isosphaeraceae</taxon>
        <taxon>Paludisphaera</taxon>
    </lineage>
</organism>
<dbReference type="EMBL" id="JARRAG010000002">
    <property type="protein sequence ID" value="MDG3007479.1"/>
    <property type="molecule type" value="Genomic_DNA"/>
</dbReference>
<dbReference type="RefSeq" id="WP_277863758.1">
    <property type="nucleotide sequence ID" value="NZ_JARRAG010000002.1"/>
</dbReference>
<comment type="caution">
    <text evidence="1">The sequence shown here is derived from an EMBL/GenBank/DDBJ whole genome shotgun (WGS) entry which is preliminary data.</text>
</comment>
<dbReference type="PROSITE" id="PS51257">
    <property type="entry name" value="PROKAR_LIPOPROTEIN"/>
    <property type="match status" value="1"/>
</dbReference>
<reference evidence="1 2" key="1">
    <citation type="submission" date="2023-03" db="EMBL/GenBank/DDBJ databases">
        <title>Paludisphaera mucosa sp. nov. a novel planctomycete from northern fen.</title>
        <authorList>
            <person name="Ivanova A."/>
        </authorList>
    </citation>
    <scope>NUCLEOTIDE SEQUENCE [LARGE SCALE GENOMIC DNA]</scope>
    <source>
        <strain evidence="1 2">Pla2</strain>
    </source>
</reference>
<proteinExistence type="predicted"/>
<protein>
    <recommendedName>
        <fullName evidence="3">Secreted protein</fullName>
    </recommendedName>
</protein>
<sequence>MRMLRFVLVVLLSGIVLVGAGCGNSDQMDGQLVTPTEDVVKSRAAIEKAVQERPNMYAPSKGEQAKRR</sequence>
<evidence type="ECO:0008006" key="3">
    <source>
        <dbReference type="Google" id="ProtNLM"/>
    </source>
</evidence>
<accession>A0ABT6FIV6</accession>
<evidence type="ECO:0000313" key="1">
    <source>
        <dbReference type="EMBL" id="MDG3007479.1"/>
    </source>
</evidence>
<gene>
    <name evidence="1" type="ORF">PZE19_27260</name>
</gene>
<evidence type="ECO:0000313" key="2">
    <source>
        <dbReference type="Proteomes" id="UP001216907"/>
    </source>
</evidence>
<name>A0ABT6FIV6_9BACT</name>
<dbReference type="Proteomes" id="UP001216907">
    <property type="component" value="Unassembled WGS sequence"/>
</dbReference>